<sequence>MPRAGLDAAGLVTAGADLADEIGFGNLTMGLLAERVGVRTPSLYKHVDSLDALRHAIANQARREFAEVLARAAVGKSGPEAVRAFADRYRRWALDHPGRYAATVRAPEAGDAEGHQVSGDALQLMYDVLAGFELSGTRAIDAARVLRSSLHGFATLESAGGFGLPQDVTRSYHFLVDTLIAGLAHSAPDDVA</sequence>
<dbReference type="PANTHER" id="PTHR30055">
    <property type="entry name" value="HTH-TYPE TRANSCRIPTIONAL REGULATOR RUTR"/>
    <property type="match status" value="1"/>
</dbReference>
<dbReference type="GO" id="GO:0003700">
    <property type="term" value="F:DNA-binding transcription factor activity"/>
    <property type="evidence" value="ECO:0007669"/>
    <property type="project" value="TreeGrafter"/>
</dbReference>
<keyword evidence="2 4" id="KW-0238">DNA-binding</keyword>
<dbReference type="InterPro" id="IPR009057">
    <property type="entry name" value="Homeodomain-like_sf"/>
</dbReference>
<comment type="caution">
    <text evidence="6">The sequence shown here is derived from an EMBL/GenBank/DDBJ whole genome shotgun (WGS) entry which is preliminary data.</text>
</comment>
<feature type="domain" description="HTH tetR-type" evidence="5">
    <location>
        <begin position="5"/>
        <end position="65"/>
    </location>
</feature>
<name>A0A919MDR7_9ACTN</name>
<dbReference type="Gene3D" id="1.10.357.10">
    <property type="entry name" value="Tetracycline Repressor, domain 2"/>
    <property type="match status" value="1"/>
</dbReference>
<evidence type="ECO:0000313" key="6">
    <source>
        <dbReference type="EMBL" id="GIE16081.1"/>
    </source>
</evidence>
<gene>
    <name evidence="6" type="ORF">Afe05nite_79210</name>
</gene>
<dbReference type="RefSeq" id="WP_203822422.1">
    <property type="nucleotide sequence ID" value="NZ_BAAABP010000036.1"/>
</dbReference>
<dbReference type="Gene3D" id="1.10.10.60">
    <property type="entry name" value="Homeodomain-like"/>
    <property type="match status" value="1"/>
</dbReference>
<reference evidence="6" key="1">
    <citation type="submission" date="2021-01" db="EMBL/GenBank/DDBJ databases">
        <title>Whole genome shotgun sequence of Actinoplanes ferrugineus NBRC 15555.</title>
        <authorList>
            <person name="Komaki H."/>
            <person name="Tamura T."/>
        </authorList>
    </citation>
    <scope>NUCLEOTIDE SEQUENCE</scope>
    <source>
        <strain evidence="6">NBRC 15555</strain>
    </source>
</reference>
<dbReference type="PANTHER" id="PTHR30055:SF239">
    <property type="entry name" value="TRANSCRIPTIONAL REGULATORY PROTEIN"/>
    <property type="match status" value="1"/>
</dbReference>
<dbReference type="AlphaFoldDB" id="A0A919MDR7"/>
<evidence type="ECO:0000256" key="2">
    <source>
        <dbReference type="ARBA" id="ARBA00023125"/>
    </source>
</evidence>
<dbReference type="SUPFAM" id="SSF48498">
    <property type="entry name" value="Tetracyclin repressor-like, C-terminal domain"/>
    <property type="match status" value="1"/>
</dbReference>
<dbReference type="Pfam" id="PF13305">
    <property type="entry name" value="TetR_C_33"/>
    <property type="match status" value="1"/>
</dbReference>
<dbReference type="GO" id="GO:0000976">
    <property type="term" value="F:transcription cis-regulatory region binding"/>
    <property type="evidence" value="ECO:0007669"/>
    <property type="project" value="TreeGrafter"/>
</dbReference>
<dbReference type="InterPro" id="IPR001647">
    <property type="entry name" value="HTH_TetR"/>
</dbReference>
<evidence type="ECO:0000259" key="5">
    <source>
        <dbReference type="PROSITE" id="PS50977"/>
    </source>
</evidence>
<accession>A0A919MDR7</accession>
<dbReference type="PROSITE" id="PS50977">
    <property type="entry name" value="HTH_TETR_2"/>
    <property type="match status" value="1"/>
</dbReference>
<keyword evidence="1" id="KW-0805">Transcription regulation</keyword>
<evidence type="ECO:0000256" key="1">
    <source>
        <dbReference type="ARBA" id="ARBA00023015"/>
    </source>
</evidence>
<dbReference type="SUPFAM" id="SSF46689">
    <property type="entry name" value="Homeodomain-like"/>
    <property type="match status" value="1"/>
</dbReference>
<evidence type="ECO:0000256" key="3">
    <source>
        <dbReference type="ARBA" id="ARBA00023163"/>
    </source>
</evidence>
<organism evidence="6 7">
    <name type="scientific">Paractinoplanes ferrugineus</name>
    <dbReference type="NCBI Taxonomy" id="113564"/>
    <lineage>
        <taxon>Bacteria</taxon>
        <taxon>Bacillati</taxon>
        <taxon>Actinomycetota</taxon>
        <taxon>Actinomycetes</taxon>
        <taxon>Micromonosporales</taxon>
        <taxon>Micromonosporaceae</taxon>
        <taxon>Paractinoplanes</taxon>
    </lineage>
</organism>
<proteinExistence type="predicted"/>
<evidence type="ECO:0000256" key="4">
    <source>
        <dbReference type="PROSITE-ProRule" id="PRU00335"/>
    </source>
</evidence>
<keyword evidence="7" id="KW-1185">Reference proteome</keyword>
<protein>
    <submittedName>
        <fullName evidence="6">TetR family transcriptional regulator</fullName>
    </submittedName>
</protein>
<evidence type="ECO:0000313" key="7">
    <source>
        <dbReference type="Proteomes" id="UP000598174"/>
    </source>
</evidence>
<dbReference type="Pfam" id="PF00440">
    <property type="entry name" value="TetR_N"/>
    <property type="match status" value="1"/>
</dbReference>
<dbReference type="EMBL" id="BOMM01000077">
    <property type="protein sequence ID" value="GIE16081.1"/>
    <property type="molecule type" value="Genomic_DNA"/>
</dbReference>
<dbReference type="InterPro" id="IPR036271">
    <property type="entry name" value="Tet_transcr_reg_TetR-rel_C_sf"/>
</dbReference>
<dbReference type="Proteomes" id="UP000598174">
    <property type="component" value="Unassembled WGS sequence"/>
</dbReference>
<keyword evidence="3" id="KW-0804">Transcription</keyword>
<dbReference type="InterPro" id="IPR050109">
    <property type="entry name" value="HTH-type_TetR-like_transc_reg"/>
</dbReference>
<dbReference type="InterPro" id="IPR025996">
    <property type="entry name" value="MT1864/Rv1816-like_C"/>
</dbReference>
<feature type="DNA-binding region" description="H-T-H motif" evidence="4">
    <location>
        <begin position="28"/>
        <end position="47"/>
    </location>
</feature>